<dbReference type="PATRIC" id="fig|1423804.4.peg.3215"/>
<gene>
    <name evidence="1" type="ORF">FD14_GL002987</name>
</gene>
<keyword evidence="2" id="KW-1185">Reference proteome</keyword>
<evidence type="ECO:0008006" key="3">
    <source>
        <dbReference type="Google" id="ProtNLM"/>
    </source>
</evidence>
<dbReference type="STRING" id="1423804.FD14_GL002987"/>
<dbReference type="InterPro" id="IPR009303">
    <property type="entry name" value="DUF960"/>
</dbReference>
<evidence type="ECO:0000313" key="2">
    <source>
        <dbReference type="Proteomes" id="UP000051442"/>
    </source>
</evidence>
<name>A0A0R2EFG2_9LACO</name>
<dbReference type="Pfam" id="PF06124">
    <property type="entry name" value="DUF960"/>
    <property type="match status" value="1"/>
</dbReference>
<reference evidence="1 2" key="1">
    <citation type="journal article" date="2015" name="Genome Announc.">
        <title>Expanding the biotechnology potential of lactobacilli through comparative genomics of 213 strains and associated genera.</title>
        <authorList>
            <person name="Sun Z."/>
            <person name="Harris H.M."/>
            <person name="McCann A."/>
            <person name="Guo C."/>
            <person name="Argimon S."/>
            <person name="Zhang W."/>
            <person name="Yang X."/>
            <person name="Jeffery I.B."/>
            <person name="Cooney J.C."/>
            <person name="Kagawa T.F."/>
            <person name="Liu W."/>
            <person name="Song Y."/>
            <person name="Salvetti E."/>
            <person name="Wrobel A."/>
            <person name="Rasinkangas P."/>
            <person name="Parkhill J."/>
            <person name="Rea M.C."/>
            <person name="O'Sullivan O."/>
            <person name="Ritari J."/>
            <person name="Douillard F.P."/>
            <person name="Paul Ross R."/>
            <person name="Yang R."/>
            <person name="Briner A.E."/>
            <person name="Felis G.E."/>
            <person name="de Vos W.M."/>
            <person name="Barrangou R."/>
            <person name="Klaenhammer T.R."/>
            <person name="Caufield P.W."/>
            <person name="Cui Y."/>
            <person name="Zhang H."/>
            <person name="O'Toole P.W."/>
        </authorList>
    </citation>
    <scope>NUCLEOTIDE SEQUENCE [LARGE SCALE GENOMIC DNA]</scope>
    <source>
        <strain evidence="1 2">DSM 23365</strain>
    </source>
</reference>
<protein>
    <recommendedName>
        <fullName evidence="3">GTP cyclohydrolase</fullName>
    </recommendedName>
</protein>
<dbReference type="OrthoDB" id="2225914at2"/>
<dbReference type="Proteomes" id="UP000051442">
    <property type="component" value="Unassembled WGS sequence"/>
</dbReference>
<dbReference type="EMBL" id="AYZM01000180">
    <property type="protein sequence ID" value="KRN15168.1"/>
    <property type="molecule type" value="Genomic_DNA"/>
</dbReference>
<dbReference type="Gene3D" id="3.10.450.150">
    <property type="entry name" value="enterococcus faecalis protein"/>
    <property type="match status" value="1"/>
</dbReference>
<sequence length="102" mass="11451">MFESSRPRFASFGIVSALPGEIIDQVWYIIDNNLKGMFRLDEIIGFNLVTNDGRLRFDFLQGNEVVASFDTPFPASSDYPAALWAYDDGSNQIIMLPKEPLG</sequence>
<dbReference type="AlphaFoldDB" id="A0A0R2EFG2"/>
<accession>A0A0R2EFG2</accession>
<proteinExistence type="predicted"/>
<organism evidence="1 2">
    <name type="scientific">Secundilactobacillus similis DSM 23365 = JCM 2765</name>
    <dbReference type="NCBI Taxonomy" id="1423804"/>
    <lineage>
        <taxon>Bacteria</taxon>
        <taxon>Bacillati</taxon>
        <taxon>Bacillota</taxon>
        <taxon>Bacilli</taxon>
        <taxon>Lactobacillales</taxon>
        <taxon>Lactobacillaceae</taxon>
        <taxon>Secundilactobacillus</taxon>
    </lineage>
</organism>
<evidence type="ECO:0000313" key="1">
    <source>
        <dbReference type="EMBL" id="KRN15168.1"/>
    </source>
</evidence>
<dbReference type="RefSeq" id="WP_082405168.1">
    <property type="nucleotide sequence ID" value="NZ_AYZM01000180.1"/>
</dbReference>
<comment type="caution">
    <text evidence="1">The sequence shown here is derived from an EMBL/GenBank/DDBJ whole genome shotgun (WGS) entry which is preliminary data.</text>
</comment>